<dbReference type="Proteomes" id="UP001209317">
    <property type="component" value="Unassembled WGS sequence"/>
</dbReference>
<evidence type="ECO:0000313" key="4">
    <source>
        <dbReference type="Proteomes" id="UP001209317"/>
    </source>
</evidence>
<evidence type="ECO:0000256" key="1">
    <source>
        <dbReference type="SAM" id="MobiDB-lite"/>
    </source>
</evidence>
<feature type="region of interest" description="Disordered" evidence="1">
    <location>
        <begin position="35"/>
        <end position="73"/>
    </location>
</feature>
<feature type="compositionally biased region" description="Basic and acidic residues" evidence="1">
    <location>
        <begin position="58"/>
        <end position="73"/>
    </location>
</feature>
<keyword evidence="2" id="KW-1133">Transmembrane helix</keyword>
<dbReference type="RefSeq" id="WP_263037391.1">
    <property type="nucleotide sequence ID" value="NZ_JAOTPL010000005.1"/>
</dbReference>
<reference evidence="3" key="1">
    <citation type="submission" date="2022-10" db="EMBL/GenBank/DDBJ databases">
        <authorList>
            <person name="Kim H.S."/>
            <person name="Kim J.-S."/>
            <person name="Suh M.K."/>
            <person name="Eom M.K."/>
            <person name="Lee J.-S."/>
        </authorList>
    </citation>
    <scope>NUCLEOTIDE SEQUENCE</scope>
    <source>
        <strain evidence="3">LIP-5</strain>
    </source>
</reference>
<name>A0AAE3IL97_9BACT</name>
<accession>A0AAE3IL97</accession>
<gene>
    <name evidence="3" type="ORF">OD355_05160</name>
</gene>
<proteinExistence type="predicted"/>
<keyword evidence="2" id="KW-0812">Transmembrane</keyword>
<evidence type="ECO:0000313" key="3">
    <source>
        <dbReference type="EMBL" id="MCU7693903.1"/>
    </source>
</evidence>
<feature type="transmembrane region" description="Helical" evidence="2">
    <location>
        <begin position="6"/>
        <end position="25"/>
    </location>
</feature>
<dbReference type="EMBL" id="JAOTPL010000005">
    <property type="protein sequence ID" value="MCU7693903.1"/>
    <property type="molecule type" value="Genomic_DNA"/>
</dbReference>
<comment type="caution">
    <text evidence="3">The sequence shown here is derived from an EMBL/GenBank/DDBJ whole genome shotgun (WGS) entry which is preliminary data.</text>
</comment>
<keyword evidence="2" id="KW-0472">Membrane</keyword>
<organism evidence="3 4">
    <name type="scientific">Haoranjiania flava</name>
    <dbReference type="NCBI Taxonomy" id="1856322"/>
    <lineage>
        <taxon>Bacteria</taxon>
        <taxon>Pseudomonadati</taxon>
        <taxon>Bacteroidota</taxon>
        <taxon>Chitinophagia</taxon>
        <taxon>Chitinophagales</taxon>
        <taxon>Chitinophagaceae</taxon>
        <taxon>Haoranjiania</taxon>
    </lineage>
</organism>
<protein>
    <submittedName>
        <fullName evidence="3">DUF4834 family protein</fullName>
    </submittedName>
</protein>
<evidence type="ECO:0000256" key="2">
    <source>
        <dbReference type="SAM" id="Phobius"/>
    </source>
</evidence>
<feature type="compositionally biased region" description="Polar residues" evidence="1">
    <location>
        <begin position="38"/>
        <end position="55"/>
    </location>
</feature>
<keyword evidence="4" id="KW-1185">Reference proteome</keyword>
<sequence length="73" mass="8471">MGYILLAIFLYFVYRFTVGFVLPVMRTTAEVKRKVREMQSQQSGHSATDNSNQNIPHKPADKGEYIEFEEVKD</sequence>
<dbReference type="AlphaFoldDB" id="A0AAE3IL97"/>